<dbReference type="RefSeq" id="WP_154574009.1">
    <property type="nucleotide sequence ID" value="NZ_VUMZ01000003.1"/>
</dbReference>
<dbReference type="Pfam" id="PF08902">
    <property type="entry name" value="DUF1848"/>
    <property type="match status" value="1"/>
</dbReference>
<dbReference type="AlphaFoldDB" id="A0A6L5Y635"/>
<reference evidence="1 2" key="1">
    <citation type="submission" date="2019-08" db="EMBL/GenBank/DDBJ databases">
        <title>In-depth cultivation of the pig gut microbiome towards novel bacterial diversity and tailored functional studies.</title>
        <authorList>
            <person name="Wylensek D."/>
            <person name="Hitch T.C.A."/>
            <person name="Clavel T."/>
        </authorList>
    </citation>
    <scope>NUCLEOTIDE SEQUENCE [LARGE SCALE GENOMIC DNA]</scope>
    <source>
        <strain evidence="1 2">WCA-MUC-591-APC-3H</strain>
    </source>
</reference>
<gene>
    <name evidence="1" type="ORF">FYJ64_04295</name>
</gene>
<dbReference type="EMBL" id="VUMZ01000003">
    <property type="protein sequence ID" value="MST51542.1"/>
    <property type="molecule type" value="Genomic_DNA"/>
</dbReference>
<keyword evidence="2" id="KW-1185">Reference proteome</keyword>
<dbReference type="Proteomes" id="UP000474676">
    <property type="component" value="Unassembled WGS sequence"/>
</dbReference>
<accession>A0A6L5Y635</accession>
<dbReference type="GeneID" id="303114536"/>
<protein>
    <submittedName>
        <fullName evidence="1">DUF1848 domain-containing protein</fullName>
    </submittedName>
</protein>
<organism evidence="1 2">
    <name type="scientific">Hornefia butyriciproducens</name>
    <dbReference type="NCBI Taxonomy" id="2652293"/>
    <lineage>
        <taxon>Bacteria</taxon>
        <taxon>Bacillati</taxon>
        <taxon>Bacillota</taxon>
        <taxon>Clostridia</taxon>
        <taxon>Peptostreptococcales</taxon>
        <taxon>Anaerovoracaceae</taxon>
        <taxon>Hornefia</taxon>
    </lineage>
</organism>
<name>A0A6L5Y635_9FIRM</name>
<proteinExistence type="predicted"/>
<dbReference type="InterPro" id="IPR014998">
    <property type="entry name" value="DUF1848"/>
</dbReference>
<sequence>MIINTGSRTDIPAFFSSWFYNRIRDGFVMVRNPFDPRRVIRYRLDPAVVDAIVFCTKNPEPMLPRIAELDAFNTFWSVTVTSYGTEIEPYVPPAERAVEALCALSEHVGFHSCGWRYDPVFISEKYSVDYHLKAFRRMAESLKGSTGQCVVSFIDLYKKTTRNFPEVRPVSYGDQKTLVSQMAEIAGENDMVLYLCCEDPSLEGPGVDAGGCLSRGVLERALGVTLDVPVLPRARKGCECLLNADIGAYNTCGHGCRYCYANYDRKLVAQNMKRHDPESPFLIGNSMPGDIVSDAQQQSWVSPQLDMFARMG</sequence>
<evidence type="ECO:0000313" key="2">
    <source>
        <dbReference type="Proteomes" id="UP000474676"/>
    </source>
</evidence>
<comment type="caution">
    <text evidence="1">The sequence shown here is derived from an EMBL/GenBank/DDBJ whole genome shotgun (WGS) entry which is preliminary data.</text>
</comment>
<evidence type="ECO:0000313" key="1">
    <source>
        <dbReference type="EMBL" id="MST51542.1"/>
    </source>
</evidence>